<dbReference type="PROSITE" id="PS00062">
    <property type="entry name" value="ALDOKETO_REDUCTASE_2"/>
    <property type="match status" value="1"/>
</dbReference>
<evidence type="ECO:0000313" key="2">
    <source>
        <dbReference type="EMBL" id="HIP57364.1"/>
    </source>
</evidence>
<sequence>DPETAVRAAEQSVKRLGVSYVDLILIHWPSDVVPIHIQIRALEAIAERGLARYIGVSNFKKSELKEAIESVKKYEIVLNQVKYSVLDKKVERDLLPFCIENGVTLQAYTPIERGAVNTVPQLIQLAAKYGKTPVQIALNYLISHPRVVAIPKSERKERIKEFSEAMGWRLSPEDIEFLERL</sequence>
<comment type="caution">
    <text evidence="2">The sequence shown here is derived from an EMBL/GenBank/DDBJ whole genome shotgun (WGS) entry which is preliminary data.</text>
</comment>
<dbReference type="PANTHER" id="PTHR43638">
    <property type="entry name" value="OXIDOREDUCTASE, ALDO/KETO REDUCTASE FAMILY PROTEIN"/>
    <property type="match status" value="1"/>
</dbReference>
<name>A0A833DUN0_9CREN</name>
<accession>A0A833DUN0</accession>
<dbReference type="AlphaFoldDB" id="A0A833DUN0"/>
<dbReference type="InterPro" id="IPR018170">
    <property type="entry name" value="Aldo/ket_reductase_CS"/>
</dbReference>
<dbReference type="PRINTS" id="PR00069">
    <property type="entry name" value="ALDKETRDTASE"/>
</dbReference>
<dbReference type="InterPro" id="IPR023210">
    <property type="entry name" value="NADP_OxRdtase_dom"/>
</dbReference>
<dbReference type="InterPro" id="IPR036812">
    <property type="entry name" value="NAD(P)_OxRdtase_dom_sf"/>
</dbReference>
<proteinExistence type="predicted"/>
<evidence type="ECO:0000259" key="1">
    <source>
        <dbReference type="Pfam" id="PF00248"/>
    </source>
</evidence>
<dbReference type="InterPro" id="IPR020471">
    <property type="entry name" value="AKR"/>
</dbReference>
<feature type="domain" description="NADP-dependent oxidoreductase" evidence="1">
    <location>
        <begin position="2"/>
        <end position="179"/>
    </location>
</feature>
<dbReference type="Pfam" id="PF00248">
    <property type="entry name" value="Aldo_ket_red"/>
    <property type="match status" value="1"/>
</dbReference>
<evidence type="ECO:0000313" key="3">
    <source>
        <dbReference type="Proteomes" id="UP000605805"/>
    </source>
</evidence>
<reference evidence="2" key="1">
    <citation type="journal article" date="2020" name="ISME J.">
        <title>Gammaproteobacteria mediating utilization of methyl-, sulfur- and petroleum organic compounds in deep ocean hydrothermal plumes.</title>
        <authorList>
            <person name="Zhou Z."/>
            <person name="Liu Y."/>
            <person name="Pan J."/>
            <person name="Cron B.R."/>
            <person name="Toner B.M."/>
            <person name="Anantharaman K."/>
            <person name="Breier J.A."/>
            <person name="Dick G.J."/>
            <person name="Li M."/>
        </authorList>
    </citation>
    <scope>NUCLEOTIDE SEQUENCE</scope>
    <source>
        <strain evidence="2">SZUA-1435</strain>
    </source>
</reference>
<dbReference type="PANTHER" id="PTHR43638:SF3">
    <property type="entry name" value="ALDEHYDE REDUCTASE"/>
    <property type="match status" value="1"/>
</dbReference>
<dbReference type="GO" id="GO:0016491">
    <property type="term" value="F:oxidoreductase activity"/>
    <property type="evidence" value="ECO:0007669"/>
    <property type="project" value="InterPro"/>
</dbReference>
<feature type="non-terminal residue" evidence="2">
    <location>
        <position position="1"/>
    </location>
</feature>
<dbReference type="Proteomes" id="UP000605805">
    <property type="component" value="Unassembled WGS sequence"/>
</dbReference>
<organism evidence="2 3">
    <name type="scientific">Ignisphaera aggregans</name>
    <dbReference type="NCBI Taxonomy" id="334771"/>
    <lineage>
        <taxon>Archaea</taxon>
        <taxon>Thermoproteota</taxon>
        <taxon>Thermoprotei</taxon>
        <taxon>Desulfurococcales</taxon>
        <taxon>Desulfurococcaceae</taxon>
        <taxon>Ignisphaera</taxon>
    </lineage>
</organism>
<dbReference type="SUPFAM" id="SSF51430">
    <property type="entry name" value="NAD(P)-linked oxidoreductase"/>
    <property type="match status" value="1"/>
</dbReference>
<protein>
    <submittedName>
        <fullName evidence="2">Aldo/keto reductase</fullName>
    </submittedName>
</protein>
<gene>
    <name evidence="2" type="ORF">EYH02_04780</name>
</gene>
<dbReference type="Gene3D" id="3.20.20.100">
    <property type="entry name" value="NADP-dependent oxidoreductase domain"/>
    <property type="match status" value="1"/>
</dbReference>
<dbReference type="EMBL" id="DQTV01000089">
    <property type="protein sequence ID" value="HIP57364.1"/>
    <property type="molecule type" value="Genomic_DNA"/>
</dbReference>